<feature type="signal peptide" evidence="5">
    <location>
        <begin position="1"/>
        <end position="25"/>
    </location>
</feature>
<feature type="domain" description="Fe/B12 periplasmic-binding" evidence="6">
    <location>
        <begin position="62"/>
        <end position="327"/>
    </location>
</feature>
<comment type="similarity">
    <text evidence="2">Belongs to the bacterial solute-binding protein 8 family.</text>
</comment>
<dbReference type="GO" id="GO:0030288">
    <property type="term" value="C:outer membrane-bounded periplasmic space"/>
    <property type="evidence" value="ECO:0007669"/>
    <property type="project" value="TreeGrafter"/>
</dbReference>
<evidence type="ECO:0000313" key="7">
    <source>
        <dbReference type="EMBL" id="OHV22419.1"/>
    </source>
</evidence>
<accession>A0A1S1PMP3</accession>
<dbReference type="EMBL" id="MAXA01000246">
    <property type="protein sequence ID" value="OHV22419.1"/>
    <property type="molecule type" value="Genomic_DNA"/>
</dbReference>
<keyword evidence="8" id="KW-1185">Reference proteome</keyword>
<feature type="chain" id="PRO_5010305806" evidence="5">
    <location>
        <begin position="26"/>
        <end position="330"/>
    </location>
</feature>
<comment type="caution">
    <text evidence="7">The sequence shown here is derived from an EMBL/GenBank/DDBJ whole genome shotgun (WGS) entry which is preliminary data.</text>
</comment>
<evidence type="ECO:0000256" key="1">
    <source>
        <dbReference type="ARBA" id="ARBA00004196"/>
    </source>
</evidence>
<dbReference type="PANTHER" id="PTHR30532:SF24">
    <property type="entry name" value="FERRIC ENTEROBACTIN-BINDING PERIPLASMIC PROTEIN FEPB"/>
    <property type="match status" value="1"/>
</dbReference>
<dbReference type="RefSeq" id="WP_071066065.1">
    <property type="nucleotide sequence ID" value="NZ_MAXA01000246.1"/>
</dbReference>
<dbReference type="AlphaFoldDB" id="A0A1S1PMP3"/>
<dbReference type="Gene3D" id="3.40.50.1980">
    <property type="entry name" value="Nitrogenase molybdenum iron protein domain"/>
    <property type="match status" value="2"/>
</dbReference>
<dbReference type="OrthoDB" id="1846031at2"/>
<organism evidence="7 8">
    <name type="scientific">Parafrankia soli</name>
    <dbReference type="NCBI Taxonomy" id="2599596"/>
    <lineage>
        <taxon>Bacteria</taxon>
        <taxon>Bacillati</taxon>
        <taxon>Actinomycetota</taxon>
        <taxon>Actinomycetes</taxon>
        <taxon>Frankiales</taxon>
        <taxon>Frankiaceae</taxon>
        <taxon>Parafrankia</taxon>
    </lineage>
</organism>
<name>A0A1S1PMP3_9ACTN</name>
<dbReference type="InterPro" id="IPR002491">
    <property type="entry name" value="ABC_transptr_periplasmic_BD"/>
</dbReference>
<dbReference type="PROSITE" id="PS51257">
    <property type="entry name" value="PROKAR_LIPOPROTEIN"/>
    <property type="match status" value="1"/>
</dbReference>
<dbReference type="GO" id="GO:1901678">
    <property type="term" value="P:iron coordination entity transport"/>
    <property type="evidence" value="ECO:0007669"/>
    <property type="project" value="UniProtKB-ARBA"/>
</dbReference>
<evidence type="ECO:0000256" key="4">
    <source>
        <dbReference type="ARBA" id="ARBA00022729"/>
    </source>
</evidence>
<dbReference type="SUPFAM" id="SSF53807">
    <property type="entry name" value="Helical backbone' metal receptor"/>
    <property type="match status" value="1"/>
</dbReference>
<proteinExistence type="inferred from homology"/>
<evidence type="ECO:0000313" key="8">
    <source>
        <dbReference type="Proteomes" id="UP000179769"/>
    </source>
</evidence>
<dbReference type="Proteomes" id="UP000179769">
    <property type="component" value="Unassembled WGS sequence"/>
</dbReference>
<sequence length="330" mass="34932">MRGIRKSLAAICVAAAVMVGIVACGSDDDGVASQEGGTAAAAGFPVTIKHAFGSTTISAEPKKIIALSYEEDTLATLGITPIAYGQNPYKPDGDFPWLEGRIDLADSTALDTSGDLNLEQIAALDPDLILATNFYGLADYYDRLGEIAPTVAYETDAGISTWQDVSTLIGRAVGREADVAKAIEATEKIVSDTAAELSGLAGKTFSYSYYYESNGLAVIDDPKTISVQLYDQLGMNLSPRVTASVVDRALSLEKIGELDADFMMIGFATDELRTEMKANDLYTRIPAVVDGRAQEVDAFTAGAVNNPTILNIPWQLEQLKPTLAKVAAAG</sequence>
<protein>
    <submittedName>
        <fullName evidence="7">ABC transporter substrate-binding protein</fullName>
    </submittedName>
</protein>
<evidence type="ECO:0000256" key="2">
    <source>
        <dbReference type="ARBA" id="ARBA00008814"/>
    </source>
</evidence>
<dbReference type="Pfam" id="PF01497">
    <property type="entry name" value="Peripla_BP_2"/>
    <property type="match status" value="1"/>
</dbReference>
<reference evidence="8" key="1">
    <citation type="submission" date="2016-07" db="EMBL/GenBank/DDBJ databases">
        <title>Frankia sp. NRRL B-16219 Genome sequencing.</title>
        <authorList>
            <person name="Ghodhbane-Gtari F."/>
            <person name="Swanson E."/>
            <person name="Gueddou A."/>
            <person name="Louati M."/>
            <person name="Nouioui I."/>
            <person name="Hezbri K."/>
            <person name="Abebe-Akele F."/>
            <person name="Simpson S."/>
            <person name="Morris K."/>
            <person name="Thomas K."/>
            <person name="Gtari M."/>
            <person name="Tisa L.S."/>
        </authorList>
    </citation>
    <scope>NUCLEOTIDE SEQUENCE [LARGE SCALE GENOMIC DNA]</scope>
    <source>
        <strain evidence="8">NRRL B-16219</strain>
    </source>
</reference>
<evidence type="ECO:0000259" key="6">
    <source>
        <dbReference type="PROSITE" id="PS50983"/>
    </source>
</evidence>
<keyword evidence="4 5" id="KW-0732">Signal</keyword>
<dbReference type="PANTHER" id="PTHR30532">
    <property type="entry name" value="IRON III DICITRATE-BINDING PERIPLASMIC PROTEIN"/>
    <property type="match status" value="1"/>
</dbReference>
<dbReference type="PROSITE" id="PS50983">
    <property type="entry name" value="FE_B12_PBP"/>
    <property type="match status" value="1"/>
</dbReference>
<comment type="subcellular location">
    <subcellularLocation>
        <location evidence="1">Cell envelope</location>
    </subcellularLocation>
</comment>
<dbReference type="InterPro" id="IPR051313">
    <property type="entry name" value="Bact_iron-sidero_bind"/>
</dbReference>
<gene>
    <name evidence="7" type="ORF">BBK14_06435</name>
</gene>
<keyword evidence="3" id="KW-0813">Transport</keyword>
<evidence type="ECO:0000256" key="5">
    <source>
        <dbReference type="SAM" id="SignalP"/>
    </source>
</evidence>
<evidence type="ECO:0000256" key="3">
    <source>
        <dbReference type="ARBA" id="ARBA00022448"/>
    </source>
</evidence>